<feature type="transmembrane region" description="Helical" evidence="1">
    <location>
        <begin position="54"/>
        <end position="80"/>
    </location>
</feature>
<protein>
    <submittedName>
        <fullName evidence="3">Neuronal membrane glycoprotein M6-b-like</fullName>
    </submittedName>
</protein>
<organism evidence="2 3">
    <name type="scientific">Drosophila lebanonensis</name>
    <name type="common">Fruit fly</name>
    <name type="synonym">Scaptodrosophila lebanonensis</name>
    <dbReference type="NCBI Taxonomy" id="7225"/>
    <lineage>
        <taxon>Eukaryota</taxon>
        <taxon>Metazoa</taxon>
        <taxon>Ecdysozoa</taxon>
        <taxon>Arthropoda</taxon>
        <taxon>Hexapoda</taxon>
        <taxon>Insecta</taxon>
        <taxon>Pterygota</taxon>
        <taxon>Neoptera</taxon>
        <taxon>Endopterygota</taxon>
        <taxon>Diptera</taxon>
        <taxon>Brachycera</taxon>
        <taxon>Muscomorpha</taxon>
        <taxon>Ephydroidea</taxon>
        <taxon>Drosophilidae</taxon>
        <taxon>Scaptodrosophila</taxon>
    </lineage>
</organism>
<gene>
    <name evidence="3" type="primary">LOC115626032</name>
</gene>
<evidence type="ECO:0000313" key="3">
    <source>
        <dbReference type="RefSeq" id="XP_030377143.1"/>
    </source>
</evidence>
<dbReference type="GeneID" id="115626032"/>
<evidence type="ECO:0000256" key="1">
    <source>
        <dbReference type="SAM" id="Phobius"/>
    </source>
</evidence>
<dbReference type="Pfam" id="PF01275">
    <property type="entry name" value="Myelin_PLP"/>
    <property type="match status" value="1"/>
</dbReference>
<feature type="transmembrane region" description="Helical" evidence="1">
    <location>
        <begin position="101"/>
        <end position="129"/>
    </location>
</feature>
<keyword evidence="1" id="KW-0472">Membrane</keyword>
<proteinExistence type="predicted"/>
<sequence>MRDCKGRIPYCSLLATIVCLFGVGVFGLTMNFGASQMLVMVNEVFHLRPLWIGAVQMLFNIVAIGTAALGFMILFLGFLTTGATRYRAYRARHSRVGGRKACAVFMGITYILSIVWTLILCFLVIGAFITTCFWKMCTSLQNYTECIDVTQFHFWFPPHTKLEDMKVCGRIELNAFCKDGVESSTSLILLATLATLLIQMSLVHYLICLSANYAHIRDHEKFQELQDIQNLNELESSATSNDRF</sequence>
<feature type="transmembrane region" description="Helical" evidence="1">
    <location>
        <begin position="12"/>
        <end position="34"/>
    </location>
</feature>
<dbReference type="InterPro" id="IPR001614">
    <property type="entry name" value="Myelin_PLP"/>
</dbReference>
<dbReference type="AlphaFoldDB" id="A0A6J2TPV6"/>
<keyword evidence="2" id="KW-1185">Reference proteome</keyword>
<evidence type="ECO:0000313" key="2">
    <source>
        <dbReference type="Proteomes" id="UP000504634"/>
    </source>
</evidence>
<dbReference type="PANTHER" id="PTHR11683:SF12">
    <property type="entry name" value="M6, ISOFORM F"/>
    <property type="match status" value="1"/>
</dbReference>
<dbReference type="PRINTS" id="PR00214">
    <property type="entry name" value="MYELINPLP"/>
</dbReference>
<dbReference type="GO" id="GO:0031175">
    <property type="term" value="P:neuron projection development"/>
    <property type="evidence" value="ECO:0007669"/>
    <property type="project" value="TreeGrafter"/>
</dbReference>
<keyword evidence="1" id="KW-1133">Transmembrane helix</keyword>
<dbReference type="GO" id="GO:0005886">
    <property type="term" value="C:plasma membrane"/>
    <property type="evidence" value="ECO:0007669"/>
    <property type="project" value="TreeGrafter"/>
</dbReference>
<reference evidence="3" key="1">
    <citation type="submission" date="2025-08" db="UniProtKB">
        <authorList>
            <consortium name="RefSeq"/>
        </authorList>
    </citation>
    <scope>IDENTIFICATION</scope>
    <source>
        <strain evidence="3">11010-0011.00</strain>
        <tissue evidence="3">Whole body</tissue>
    </source>
</reference>
<feature type="transmembrane region" description="Helical" evidence="1">
    <location>
        <begin position="187"/>
        <end position="207"/>
    </location>
</feature>
<name>A0A6J2TPV6_DROLE</name>
<dbReference type="Proteomes" id="UP000504634">
    <property type="component" value="Unplaced"/>
</dbReference>
<dbReference type="PANTHER" id="PTHR11683">
    <property type="entry name" value="MYELIN PROTEOLIPID"/>
    <property type="match status" value="1"/>
</dbReference>
<dbReference type="OrthoDB" id="9993736at2759"/>
<dbReference type="RefSeq" id="XP_030377143.1">
    <property type="nucleotide sequence ID" value="XM_030521283.1"/>
</dbReference>
<keyword evidence="1" id="KW-0812">Transmembrane</keyword>
<accession>A0A6J2TPV6</accession>